<dbReference type="AlphaFoldDB" id="A0A918WNU7"/>
<reference evidence="1" key="2">
    <citation type="submission" date="2020-09" db="EMBL/GenBank/DDBJ databases">
        <authorList>
            <person name="Sun Q."/>
            <person name="Kim S."/>
        </authorList>
    </citation>
    <scope>NUCLEOTIDE SEQUENCE</scope>
    <source>
        <strain evidence="1">KCTC 12988</strain>
    </source>
</reference>
<keyword evidence="2" id="KW-1185">Reference proteome</keyword>
<reference evidence="1" key="1">
    <citation type="journal article" date="2014" name="Int. J. Syst. Evol. Microbiol.">
        <title>Complete genome sequence of Corynebacterium casei LMG S-19264T (=DSM 44701T), isolated from a smear-ripened cheese.</title>
        <authorList>
            <consortium name="US DOE Joint Genome Institute (JGI-PGF)"/>
            <person name="Walter F."/>
            <person name="Albersmeier A."/>
            <person name="Kalinowski J."/>
            <person name="Ruckert C."/>
        </authorList>
    </citation>
    <scope>NUCLEOTIDE SEQUENCE</scope>
    <source>
        <strain evidence="1">KCTC 12988</strain>
    </source>
</reference>
<name>A0A918WNU7_9BACT</name>
<protein>
    <submittedName>
        <fullName evidence="1">Uncharacterized protein</fullName>
    </submittedName>
</protein>
<evidence type="ECO:0000313" key="1">
    <source>
        <dbReference type="EMBL" id="GHC64245.1"/>
    </source>
</evidence>
<comment type="caution">
    <text evidence="1">The sequence shown here is derived from an EMBL/GenBank/DDBJ whole genome shotgun (WGS) entry which is preliminary data.</text>
</comment>
<proteinExistence type="predicted"/>
<organism evidence="1 2">
    <name type="scientific">Roseibacillus persicicus</name>
    <dbReference type="NCBI Taxonomy" id="454148"/>
    <lineage>
        <taxon>Bacteria</taxon>
        <taxon>Pseudomonadati</taxon>
        <taxon>Verrucomicrobiota</taxon>
        <taxon>Verrucomicrobiia</taxon>
        <taxon>Verrucomicrobiales</taxon>
        <taxon>Verrucomicrobiaceae</taxon>
        <taxon>Roseibacillus</taxon>
    </lineage>
</organism>
<dbReference type="EMBL" id="BMXI01000017">
    <property type="protein sequence ID" value="GHC64245.1"/>
    <property type="molecule type" value="Genomic_DNA"/>
</dbReference>
<dbReference type="RefSeq" id="WP_189572985.1">
    <property type="nucleotide sequence ID" value="NZ_BMXI01000017.1"/>
</dbReference>
<dbReference type="Proteomes" id="UP000644507">
    <property type="component" value="Unassembled WGS sequence"/>
</dbReference>
<gene>
    <name evidence="1" type="ORF">GCM10007100_34930</name>
</gene>
<accession>A0A918WNU7</accession>
<sequence length="45" mass="4966">MPQTQTQKLDTGAPFPELALTLTDGSTLAVPTGNWTLFLLYRGNW</sequence>
<evidence type="ECO:0000313" key="2">
    <source>
        <dbReference type="Proteomes" id="UP000644507"/>
    </source>
</evidence>